<gene>
    <name evidence="2" type="ORF">DWV59_10535</name>
</gene>
<evidence type="ECO:0000313" key="2">
    <source>
        <dbReference type="EMBL" id="RGW63171.1"/>
    </source>
</evidence>
<feature type="region of interest" description="Disordered" evidence="1">
    <location>
        <begin position="50"/>
        <end position="72"/>
    </location>
</feature>
<organism evidence="2 3">
    <name type="scientific">Bifidobacterium longum</name>
    <dbReference type="NCBI Taxonomy" id="216816"/>
    <lineage>
        <taxon>Bacteria</taxon>
        <taxon>Bacillati</taxon>
        <taxon>Actinomycetota</taxon>
        <taxon>Actinomycetes</taxon>
        <taxon>Bifidobacteriales</taxon>
        <taxon>Bifidobacteriaceae</taxon>
        <taxon>Bifidobacterium</taxon>
    </lineage>
</organism>
<comment type="caution">
    <text evidence="2">The sequence shown here is derived from an EMBL/GenBank/DDBJ whole genome shotgun (WGS) entry which is preliminary data.</text>
</comment>
<evidence type="ECO:0000256" key="1">
    <source>
        <dbReference type="SAM" id="MobiDB-lite"/>
    </source>
</evidence>
<dbReference type="Proteomes" id="UP000265775">
    <property type="component" value="Unassembled WGS sequence"/>
</dbReference>
<evidence type="ECO:0000313" key="3">
    <source>
        <dbReference type="Proteomes" id="UP000265775"/>
    </source>
</evidence>
<dbReference type="AlphaFoldDB" id="A0A395XYM7"/>
<dbReference type="EMBL" id="QSAR01000016">
    <property type="protein sequence ID" value="RGW63171.1"/>
    <property type="molecule type" value="Genomic_DNA"/>
</dbReference>
<sequence>MLMASPYAPKGPVVRDDGPRGARGMMADADGRDRPVTGVEREAAGVFDENARLRGPDPRAGAGDASCPVAHA</sequence>
<protein>
    <submittedName>
        <fullName evidence="2">Uncharacterized protein</fullName>
    </submittedName>
</protein>
<accession>A0A395XYM7</accession>
<feature type="region of interest" description="Disordered" evidence="1">
    <location>
        <begin position="1"/>
        <end position="36"/>
    </location>
</feature>
<proteinExistence type="predicted"/>
<name>A0A395XYM7_BIFLN</name>
<reference evidence="2 3" key="1">
    <citation type="submission" date="2018-08" db="EMBL/GenBank/DDBJ databases">
        <title>A genome reference for cultivated species of the human gut microbiota.</title>
        <authorList>
            <person name="Zou Y."/>
            <person name="Xue W."/>
            <person name="Luo G."/>
        </authorList>
    </citation>
    <scope>NUCLEOTIDE SEQUENCE [LARGE SCALE GENOMIC DNA]</scope>
    <source>
        <strain evidence="2 3">AF11-12</strain>
    </source>
</reference>